<dbReference type="SUPFAM" id="SSF89837">
    <property type="entry name" value="Doublecortin (DC)"/>
    <property type="match status" value="1"/>
</dbReference>
<dbReference type="CDD" id="cd17073">
    <property type="entry name" value="KHA"/>
    <property type="match status" value="1"/>
</dbReference>
<dbReference type="InterPro" id="IPR036572">
    <property type="entry name" value="Doublecortin_dom_sf"/>
</dbReference>
<dbReference type="GO" id="GO:0005737">
    <property type="term" value="C:cytoplasm"/>
    <property type="evidence" value="ECO:0007669"/>
    <property type="project" value="TreeGrafter"/>
</dbReference>
<dbReference type="GO" id="GO:0097602">
    <property type="term" value="F:cullin family protein binding"/>
    <property type="evidence" value="ECO:0007669"/>
    <property type="project" value="TreeGrafter"/>
</dbReference>
<dbReference type="GO" id="GO:0043161">
    <property type="term" value="P:proteasome-mediated ubiquitin-dependent protein catabolic process"/>
    <property type="evidence" value="ECO:0007669"/>
    <property type="project" value="TreeGrafter"/>
</dbReference>
<dbReference type="InterPro" id="IPR021789">
    <property type="entry name" value="KHA_dom"/>
</dbReference>
<dbReference type="Gene3D" id="3.10.20.230">
    <property type="entry name" value="Doublecortin domain"/>
    <property type="match status" value="1"/>
</dbReference>
<dbReference type="GO" id="GO:0035556">
    <property type="term" value="P:intracellular signal transduction"/>
    <property type="evidence" value="ECO:0007669"/>
    <property type="project" value="InterPro"/>
</dbReference>
<protein>
    <submittedName>
        <fullName evidence="2">BTB/POZ domain-containing protein KCTD9-like</fullName>
    </submittedName>
</protein>
<keyword evidence="3" id="KW-1185">Reference proteome</keyword>
<dbReference type="PROSITE" id="PS51490">
    <property type="entry name" value="KHA"/>
    <property type="match status" value="1"/>
</dbReference>
<dbReference type="InterPro" id="IPR003131">
    <property type="entry name" value="T1-type_BTB"/>
</dbReference>
<evidence type="ECO:0000313" key="2">
    <source>
        <dbReference type="EMBL" id="GFS27142.1"/>
    </source>
</evidence>
<evidence type="ECO:0000259" key="1">
    <source>
        <dbReference type="PROSITE" id="PS51490"/>
    </source>
</evidence>
<feature type="domain" description="KHA" evidence="1">
    <location>
        <begin position="16"/>
        <end position="95"/>
    </location>
</feature>
<dbReference type="GO" id="GO:0031463">
    <property type="term" value="C:Cul3-RING ubiquitin ligase complex"/>
    <property type="evidence" value="ECO:0007669"/>
    <property type="project" value="TreeGrafter"/>
</dbReference>
<proteinExistence type="predicted"/>
<evidence type="ECO:0000313" key="3">
    <source>
        <dbReference type="Proteomes" id="UP000762676"/>
    </source>
</evidence>
<dbReference type="PANTHER" id="PTHR14958">
    <property type="entry name" value="POTASSIUM CHANNEL TETRAMERISATION DOMAIN CONTAINING PROTEIN"/>
    <property type="match status" value="1"/>
</dbReference>
<dbReference type="EMBL" id="BMAT01010452">
    <property type="protein sequence ID" value="GFS27142.1"/>
    <property type="molecule type" value="Genomic_DNA"/>
</dbReference>
<dbReference type="GO" id="GO:0051260">
    <property type="term" value="P:protein homooligomerization"/>
    <property type="evidence" value="ECO:0007669"/>
    <property type="project" value="InterPro"/>
</dbReference>
<dbReference type="Pfam" id="PF11834">
    <property type="entry name" value="KHA"/>
    <property type="match status" value="1"/>
</dbReference>
<gene>
    <name evidence="2" type="ORF">ElyMa_005239900</name>
</gene>
<comment type="caution">
    <text evidence="2">The sequence shown here is derived from an EMBL/GenBank/DDBJ whole genome shotgun (WGS) entry which is preliminary data.</text>
</comment>
<dbReference type="AlphaFoldDB" id="A0AAV4K045"/>
<organism evidence="2 3">
    <name type="scientific">Elysia marginata</name>
    <dbReference type="NCBI Taxonomy" id="1093978"/>
    <lineage>
        <taxon>Eukaryota</taxon>
        <taxon>Metazoa</taxon>
        <taxon>Spiralia</taxon>
        <taxon>Lophotrochozoa</taxon>
        <taxon>Mollusca</taxon>
        <taxon>Gastropoda</taxon>
        <taxon>Heterobranchia</taxon>
        <taxon>Euthyneura</taxon>
        <taxon>Panpulmonata</taxon>
        <taxon>Sacoglossa</taxon>
        <taxon>Placobranchoidea</taxon>
        <taxon>Plakobranchidae</taxon>
        <taxon>Elysia</taxon>
    </lineage>
</organism>
<dbReference type="SUPFAM" id="SSF54695">
    <property type="entry name" value="POZ domain"/>
    <property type="match status" value="1"/>
</dbReference>
<dbReference type="InterPro" id="IPR011333">
    <property type="entry name" value="SKP1/BTB/POZ_sf"/>
</dbReference>
<dbReference type="PANTHER" id="PTHR14958:SF29">
    <property type="entry name" value="INSOMNIAC, ISOFORM B"/>
    <property type="match status" value="1"/>
</dbReference>
<dbReference type="Pfam" id="PF02214">
    <property type="entry name" value="BTB_2"/>
    <property type="match status" value="1"/>
</dbReference>
<dbReference type="Gene3D" id="3.30.710.10">
    <property type="entry name" value="Potassium Channel Kv1.1, Chain A"/>
    <property type="match status" value="1"/>
</dbReference>
<accession>A0AAV4K045</accession>
<name>A0AAV4K045_9GAST</name>
<sequence>MESITQCDSSESQSKRITVFCNGFTGSGKVIAVPDSFPELLKTVSRKMKMRVSHLYNSQGGSIEDLNTIRDNDVFFISGGESENDGKTHQQLLCATSENLLDESRSDSQSAASSGPFHSEWITLNVGGKVFTTTQGTLTRFDGDSMLARMFCNDKEVGWSSRVDETGAYLIDRSPLYFEPILNYLRHGKLILDKNVNPEGVYE</sequence>
<reference evidence="2 3" key="1">
    <citation type="journal article" date="2021" name="Elife">
        <title>Chloroplast acquisition without the gene transfer in kleptoplastic sea slugs, Plakobranchus ocellatus.</title>
        <authorList>
            <person name="Maeda T."/>
            <person name="Takahashi S."/>
            <person name="Yoshida T."/>
            <person name="Shimamura S."/>
            <person name="Takaki Y."/>
            <person name="Nagai Y."/>
            <person name="Toyoda A."/>
            <person name="Suzuki Y."/>
            <person name="Arimoto A."/>
            <person name="Ishii H."/>
            <person name="Satoh N."/>
            <person name="Nishiyama T."/>
            <person name="Hasebe M."/>
            <person name="Maruyama T."/>
            <person name="Minagawa J."/>
            <person name="Obokata J."/>
            <person name="Shigenobu S."/>
        </authorList>
    </citation>
    <scope>NUCLEOTIDE SEQUENCE [LARGE SCALE GENOMIC DNA]</scope>
</reference>
<dbReference type="Proteomes" id="UP000762676">
    <property type="component" value="Unassembled WGS sequence"/>
</dbReference>